<sequence>MSQVLDEISTAIKNLSLESSVVRVINDEDLYKNLLNHFVKGGDRRWWWESFNVESNSKSFSDGLGYKRLPVIVPDKDEVVWFMVEDDQLPNYPIFECSISNAVKIIGECFAFEYYLISKNLQWLLCENHHDRVIGIGSKLDFGNAI</sequence>
<dbReference type="Proteomes" id="UP000290244">
    <property type="component" value="Chromosome"/>
</dbReference>
<reference evidence="1 2" key="1">
    <citation type="submission" date="2018-12" db="EMBL/GenBank/DDBJ databases">
        <title>Complete genome of Litorilituus sediminis.</title>
        <authorList>
            <person name="Liu A."/>
            <person name="Rong J."/>
        </authorList>
    </citation>
    <scope>NUCLEOTIDE SEQUENCE [LARGE SCALE GENOMIC DNA]</scope>
    <source>
        <strain evidence="1 2">JCM 17549</strain>
    </source>
</reference>
<dbReference type="OrthoDB" id="9181133at2"/>
<dbReference type="EMBL" id="CP034759">
    <property type="protein sequence ID" value="QBG34442.1"/>
    <property type="molecule type" value="Genomic_DNA"/>
</dbReference>
<gene>
    <name evidence="1" type="ORF">EMK97_01165</name>
</gene>
<keyword evidence="2" id="KW-1185">Reference proteome</keyword>
<organism evidence="1 2">
    <name type="scientific">Litorilituus sediminis</name>
    <dbReference type="NCBI Taxonomy" id="718192"/>
    <lineage>
        <taxon>Bacteria</taxon>
        <taxon>Pseudomonadati</taxon>
        <taxon>Pseudomonadota</taxon>
        <taxon>Gammaproteobacteria</taxon>
        <taxon>Alteromonadales</taxon>
        <taxon>Colwelliaceae</taxon>
        <taxon>Litorilituus</taxon>
    </lineage>
</organism>
<evidence type="ECO:0000313" key="1">
    <source>
        <dbReference type="EMBL" id="QBG34442.1"/>
    </source>
</evidence>
<accession>A0A4P6P514</accession>
<dbReference type="InterPro" id="IPR046644">
    <property type="entry name" value="DUF6756"/>
</dbReference>
<dbReference type="AlphaFoldDB" id="A0A4P6P514"/>
<dbReference type="Pfam" id="PF20541">
    <property type="entry name" value="DUF6756"/>
    <property type="match status" value="1"/>
</dbReference>
<dbReference type="RefSeq" id="WP_130598653.1">
    <property type="nucleotide sequence ID" value="NZ_CP034759.1"/>
</dbReference>
<protein>
    <submittedName>
        <fullName evidence="1">Uncharacterized protein</fullName>
    </submittedName>
</protein>
<dbReference type="KEGG" id="lsd:EMK97_01165"/>
<name>A0A4P6P514_9GAMM</name>
<evidence type="ECO:0000313" key="2">
    <source>
        <dbReference type="Proteomes" id="UP000290244"/>
    </source>
</evidence>
<proteinExistence type="predicted"/>